<keyword evidence="3 12" id="KW-0540">Nuclease</keyword>
<evidence type="ECO:0000313" key="14">
    <source>
        <dbReference type="EMBL" id="WPY01081.1"/>
    </source>
</evidence>
<proteinExistence type="inferred from homology"/>
<evidence type="ECO:0000256" key="4">
    <source>
        <dbReference type="ARBA" id="ARBA00022723"/>
    </source>
</evidence>
<dbReference type="PANTHER" id="PTHR30194">
    <property type="entry name" value="CROSSOVER JUNCTION ENDODEOXYRIBONUCLEASE RUVC"/>
    <property type="match status" value="1"/>
</dbReference>
<keyword evidence="11 12" id="KW-0234">DNA repair</keyword>
<protein>
    <recommendedName>
        <fullName evidence="12 13">Crossover junction endodeoxyribonuclease RuvC</fullName>
        <ecNumber evidence="12 13">3.1.21.10</ecNumber>
    </recommendedName>
    <alternativeName>
        <fullName evidence="12">Holliday junction nuclease RuvC</fullName>
    </alternativeName>
    <alternativeName>
        <fullName evidence="12">Holliday junction resolvase RuvC</fullName>
    </alternativeName>
</protein>
<evidence type="ECO:0000256" key="6">
    <source>
        <dbReference type="ARBA" id="ARBA00022763"/>
    </source>
</evidence>
<name>A0ABZ0UU18_9RICK</name>
<dbReference type="Pfam" id="PF02075">
    <property type="entry name" value="RuvC"/>
    <property type="match status" value="1"/>
</dbReference>
<dbReference type="InterPro" id="IPR036397">
    <property type="entry name" value="RNaseH_sf"/>
</dbReference>
<reference evidence="14 15" key="1">
    <citation type="submission" date="2022-10" db="EMBL/GenBank/DDBJ databases">
        <title>Host association and intracellularity evolved multiple times independently in the Rickettsiales.</title>
        <authorList>
            <person name="Castelli M."/>
            <person name="Nardi T."/>
            <person name="Gammuto L."/>
            <person name="Bellinzona G."/>
            <person name="Sabaneyeva E."/>
            <person name="Potekhin A."/>
            <person name="Serra V."/>
            <person name="Petroni G."/>
            <person name="Sassera D."/>
        </authorList>
    </citation>
    <scope>NUCLEOTIDE SEQUENCE [LARGE SCALE GENOMIC DNA]</scope>
    <source>
        <strain evidence="14 15">Kr 154-4</strain>
    </source>
</reference>
<evidence type="ECO:0000256" key="13">
    <source>
        <dbReference type="NCBIfam" id="TIGR00228"/>
    </source>
</evidence>
<keyword evidence="15" id="KW-1185">Reference proteome</keyword>
<feature type="binding site" evidence="12">
    <location>
        <position position="83"/>
    </location>
    <ligand>
        <name>Mg(2+)</name>
        <dbReference type="ChEBI" id="CHEBI:18420"/>
        <label>2</label>
    </ligand>
</feature>
<comment type="subcellular location">
    <subcellularLocation>
        <location evidence="12">Cytoplasm</location>
    </subcellularLocation>
</comment>
<keyword evidence="10 12" id="KW-0233">DNA recombination</keyword>
<dbReference type="InterPro" id="IPR020563">
    <property type="entry name" value="X-over_junc_endoDNase_Mg_BS"/>
</dbReference>
<evidence type="ECO:0000256" key="9">
    <source>
        <dbReference type="ARBA" id="ARBA00023125"/>
    </source>
</evidence>
<dbReference type="PROSITE" id="PS01321">
    <property type="entry name" value="RUVC"/>
    <property type="match status" value="1"/>
</dbReference>
<dbReference type="NCBIfam" id="TIGR00228">
    <property type="entry name" value="ruvC"/>
    <property type="match status" value="1"/>
</dbReference>
<evidence type="ECO:0000256" key="8">
    <source>
        <dbReference type="ARBA" id="ARBA00022842"/>
    </source>
</evidence>
<keyword evidence="4 12" id="KW-0479">Metal-binding</keyword>
<evidence type="ECO:0000256" key="10">
    <source>
        <dbReference type="ARBA" id="ARBA00023172"/>
    </source>
</evidence>
<comment type="similarity">
    <text evidence="1 12">Belongs to the RuvC family.</text>
</comment>
<evidence type="ECO:0000313" key="15">
    <source>
        <dbReference type="Proteomes" id="UP001326613"/>
    </source>
</evidence>
<evidence type="ECO:0000256" key="2">
    <source>
        <dbReference type="ARBA" id="ARBA00022490"/>
    </source>
</evidence>
<evidence type="ECO:0000256" key="11">
    <source>
        <dbReference type="ARBA" id="ARBA00023204"/>
    </source>
</evidence>
<keyword evidence="8 12" id="KW-0460">Magnesium</keyword>
<feature type="active site" evidence="12">
    <location>
        <position position="83"/>
    </location>
</feature>
<dbReference type="CDD" id="cd16962">
    <property type="entry name" value="RuvC"/>
    <property type="match status" value="1"/>
</dbReference>
<keyword evidence="2 12" id="KW-0963">Cytoplasm</keyword>
<dbReference type="EMBL" id="CP112932">
    <property type="protein sequence ID" value="WPY01081.1"/>
    <property type="molecule type" value="Genomic_DNA"/>
</dbReference>
<dbReference type="PANTHER" id="PTHR30194:SF3">
    <property type="entry name" value="CROSSOVER JUNCTION ENDODEOXYRIBONUCLEASE RUVC"/>
    <property type="match status" value="1"/>
</dbReference>
<sequence length="174" mass="19241">MTKLQTSYKLSYERGLMIILGIDPGLVRVGWAVITVQSLNMRYIASGVIKTTATKPIEYRLAMIVSKIEEVIFVHKPIIIGMEETFVNANAISSLKLGYARGAIMALIGKCNLKLQEFKPNMIKKTVAGAGHAEKQQMVQMIKVLFPDAQNVWAFDEADALAVAYTCAIFNQSL</sequence>
<accession>A0ABZ0UU18</accession>
<keyword evidence="9 12" id="KW-0238">DNA-binding</keyword>
<evidence type="ECO:0000256" key="5">
    <source>
        <dbReference type="ARBA" id="ARBA00022759"/>
    </source>
</evidence>
<comment type="cofactor">
    <cofactor evidence="12">
        <name>Mg(2+)</name>
        <dbReference type="ChEBI" id="CHEBI:18420"/>
    </cofactor>
    <text evidence="12">Binds 2 Mg(2+) ion per subunit.</text>
</comment>
<evidence type="ECO:0000256" key="3">
    <source>
        <dbReference type="ARBA" id="ARBA00022722"/>
    </source>
</evidence>
<comment type="function">
    <text evidence="12">The RuvA-RuvB-RuvC complex processes Holliday junction (HJ) DNA during genetic recombination and DNA repair. Endonuclease that resolves HJ intermediates. Cleaves cruciform DNA by making single-stranded nicks across the HJ at symmetrical positions within the homologous arms, yielding a 5'-phosphate and a 3'-hydroxyl group; requires a central core of homology in the junction. The consensus cleavage sequence is 5'-(A/T)TT(C/G)-3'. Cleavage occurs on the 3'-side of the TT dinucleotide at the point of strand exchange. HJ branch migration catalyzed by RuvA-RuvB allows RuvC to scan DNA until it finds its consensus sequence, where it cleaves and resolves the cruciform DNA.</text>
</comment>
<feature type="binding site" evidence="12">
    <location>
        <position position="23"/>
    </location>
    <ligand>
        <name>Mg(2+)</name>
        <dbReference type="ChEBI" id="CHEBI:18420"/>
        <label>1</label>
    </ligand>
</feature>
<comment type="subunit">
    <text evidence="12">Homodimer which binds Holliday junction (HJ) DNA. The HJ becomes 2-fold symmetrical on binding to RuvC with unstacked arms; it has a different conformation from HJ DNA in complex with RuvA. In the full resolvosome a probable DNA-RuvA(4)-RuvB(12)-RuvC(2) complex forms which resolves the HJ.</text>
</comment>
<keyword evidence="7 12" id="KW-0378">Hydrolase</keyword>
<feature type="active site" evidence="12">
    <location>
        <position position="23"/>
    </location>
</feature>
<evidence type="ECO:0000256" key="12">
    <source>
        <dbReference type="HAMAP-Rule" id="MF_00034"/>
    </source>
</evidence>
<feature type="active site" evidence="12">
    <location>
        <position position="156"/>
    </location>
</feature>
<dbReference type="Proteomes" id="UP001326613">
    <property type="component" value="Chromosome"/>
</dbReference>
<dbReference type="SUPFAM" id="SSF53098">
    <property type="entry name" value="Ribonuclease H-like"/>
    <property type="match status" value="1"/>
</dbReference>
<gene>
    <name evidence="12" type="primary">ruvC</name>
    <name evidence="14" type="ORF">Trichorick_00978</name>
</gene>
<keyword evidence="6 12" id="KW-0227">DNA damage</keyword>
<dbReference type="InterPro" id="IPR002176">
    <property type="entry name" value="X-over_junc_endoDNase_RuvC"/>
</dbReference>
<dbReference type="Gene3D" id="3.30.420.10">
    <property type="entry name" value="Ribonuclease H-like superfamily/Ribonuclease H"/>
    <property type="match status" value="1"/>
</dbReference>
<keyword evidence="5 12" id="KW-0255">Endonuclease</keyword>
<dbReference type="HAMAP" id="MF_00034">
    <property type="entry name" value="RuvC"/>
    <property type="match status" value="1"/>
</dbReference>
<feature type="binding site" evidence="12">
    <location>
        <position position="156"/>
    </location>
    <ligand>
        <name>Mg(2+)</name>
        <dbReference type="ChEBI" id="CHEBI:18420"/>
        <label>1</label>
    </ligand>
</feature>
<dbReference type="PRINTS" id="PR00696">
    <property type="entry name" value="RSOLVASERUVC"/>
</dbReference>
<organism evidence="14 15">
    <name type="scientific">Candidatus Trichorickettsia mobilis</name>
    <dbReference type="NCBI Taxonomy" id="1346319"/>
    <lineage>
        <taxon>Bacteria</taxon>
        <taxon>Pseudomonadati</taxon>
        <taxon>Pseudomonadota</taxon>
        <taxon>Alphaproteobacteria</taxon>
        <taxon>Rickettsiales</taxon>
        <taxon>Rickettsiaceae</taxon>
        <taxon>Rickettsieae</taxon>
        <taxon>Candidatus Trichorickettsia</taxon>
    </lineage>
</organism>
<evidence type="ECO:0000256" key="1">
    <source>
        <dbReference type="ARBA" id="ARBA00009518"/>
    </source>
</evidence>
<comment type="catalytic activity">
    <reaction evidence="12">
        <text>Endonucleolytic cleavage at a junction such as a reciprocal single-stranded crossover between two homologous DNA duplexes (Holliday junction).</text>
        <dbReference type="EC" id="3.1.21.10"/>
    </reaction>
</comment>
<evidence type="ECO:0000256" key="7">
    <source>
        <dbReference type="ARBA" id="ARBA00022801"/>
    </source>
</evidence>
<dbReference type="InterPro" id="IPR012337">
    <property type="entry name" value="RNaseH-like_sf"/>
</dbReference>
<dbReference type="EC" id="3.1.21.10" evidence="12 13"/>